<gene>
    <name evidence="2" type="ORF">BAE44_0009819</name>
</gene>
<protein>
    <submittedName>
        <fullName evidence="2">Uncharacterized protein</fullName>
    </submittedName>
</protein>
<reference evidence="2 3" key="1">
    <citation type="submission" date="2016-09" db="EMBL/GenBank/DDBJ databases">
        <title>The draft genome of Dichanthelium oligosanthes: A C3 panicoid grass species.</title>
        <authorList>
            <person name="Studer A.J."/>
            <person name="Schnable J.C."/>
            <person name="Brutnell T.P."/>
        </authorList>
    </citation>
    <scope>NUCLEOTIDE SEQUENCE [LARGE SCALE GENOMIC DNA]</scope>
    <source>
        <strain evidence="3">cv. Kellogg 1175</strain>
        <tissue evidence="2">Leaf</tissue>
    </source>
</reference>
<feature type="compositionally biased region" description="Low complexity" evidence="1">
    <location>
        <begin position="1"/>
        <end position="20"/>
    </location>
</feature>
<keyword evidence="3" id="KW-1185">Reference proteome</keyword>
<feature type="compositionally biased region" description="Acidic residues" evidence="1">
    <location>
        <begin position="21"/>
        <end position="33"/>
    </location>
</feature>
<dbReference type="AlphaFoldDB" id="A0A1E5VVN7"/>
<name>A0A1E5VVN7_9POAL</name>
<evidence type="ECO:0000313" key="3">
    <source>
        <dbReference type="Proteomes" id="UP000095767"/>
    </source>
</evidence>
<evidence type="ECO:0000313" key="2">
    <source>
        <dbReference type="EMBL" id="OEL29160.1"/>
    </source>
</evidence>
<feature type="region of interest" description="Disordered" evidence="1">
    <location>
        <begin position="1"/>
        <end position="36"/>
    </location>
</feature>
<dbReference type="Proteomes" id="UP000095767">
    <property type="component" value="Unassembled WGS sequence"/>
</dbReference>
<accession>A0A1E5VVN7</accession>
<dbReference type="OrthoDB" id="694329at2759"/>
<sequence length="142" mass="16027">MDETTVDAVEPEPAATAAASEDSEDDEEEEEDGMTSMEYIMDYKELPPFEVEMILRKHVERAPFSESEAFRALMSADPAATQDDIEDAFVEHEEQQDARIRFHEWVRSEFERPRATSPSATSYRQEGAHRGALRQAGGGGVW</sequence>
<evidence type="ECO:0000256" key="1">
    <source>
        <dbReference type="SAM" id="MobiDB-lite"/>
    </source>
</evidence>
<organism evidence="2 3">
    <name type="scientific">Dichanthelium oligosanthes</name>
    <dbReference type="NCBI Taxonomy" id="888268"/>
    <lineage>
        <taxon>Eukaryota</taxon>
        <taxon>Viridiplantae</taxon>
        <taxon>Streptophyta</taxon>
        <taxon>Embryophyta</taxon>
        <taxon>Tracheophyta</taxon>
        <taxon>Spermatophyta</taxon>
        <taxon>Magnoliopsida</taxon>
        <taxon>Liliopsida</taxon>
        <taxon>Poales</taxon>
        <taxon>Poaceae</taxon>
        <taxon>PACMAD clade</taxon>
        <taxon>Panicoideae</taxon>
        <taxon>Panicodae</taxon>
        <taxon>Paniceae</taxon>
        <taxon>Dichantheliinae</taxon>
        <taxon>Dichanthelium</taxon>
    </lineage>
</organism>
<feature type="region of interest" description="Disordered" evidence="1">
    <location>
        <begin position="110"/>
        <end position="142"/>
    </location>
</feature>
<dbReference type="EMBL" id="LWDX02028327">
    <property type="protein sequence ID" value="OEL29160.1"/>
    <property type="molecule type" value="Genomic_DNA"/>
</dbReference>
<proteinExistence type="predicted"/>
<comment type="caution">
    <text evidence="2">The sequence shown here is derived from an EMBL/GenBank/DDBJ whole genome shotgun (WGS) entry which is preliminary data.</text>
</comment>